<feature type="region of interest" description="Disordered" evidence="4">
    <location>
        <begin position="139"/>
        <end position="158"/>
    </location>
</feature>
<keyword evidence="2" id="KW-0540">Nuclease</keyword>
<evidence type="ECO:0000256" key="1">
    <source>
        <dbReference type="ARBA" id="ARBA00006429"/>
    </source>
</evidence>
<evidence type="ECO:0000256" key="5">
    <source>
        <dbReference type="SAM" id="SignalP"/>
    </source>
</evidence>
<dbReference type="InterPro" id="IPR001322">
    <property type="entry name" value="Lamin_tail_dom"/>
</dbReference>
<evidence type="ECO:0000256" key="2">
    <source>
        <dbReference type="ARBA" id="ARBA00022722"/>
    </source>
</evidence>
<evidence type="ECO:0000259" key="6">
    <source>
        <dbReference type="PROSITE" id="PS51841"/>
    </source>
</evidence>
<dbReference type="GO" id="GO:0004519">
    <property type="term" value="F:endonuclease activity"/>
    <property type="evidence" value="ECO:0007669"/>
    <property type="project" value="UniProtKB-KW"/>
</dbReference>
<dbReference type="InterPro" id="IPR044925">
    <property type="entry name" value="His-Me_finger_sf"/>
</dbReference>
<dbReference type="Pfam" id="PF20009">
    <property type="entry name" value="GEVED"/>
    <property type="match status" value="1"/>
</dbReference>
<feature type="signal peptide" evidence="5">
    <location>
        <begin position="1"/>
        <end position="21"/>
    </location>
</feature>
<dbReference type="EMBL" id="JBIPKE010000017">
    <property type="protein sequence ID" value="MFH6984429.1"/>
    <property type="molecule type" value="Genomic_DNA"/>
</dbReference>
<dbReference type="InterPro" id="IPR045474">
    <property type="entry name" value="GEVED"/>
</dbReference>
<dbReference type="InterPro" id="IPR036415">
    <property type="entry name" value="Lamin_tail_dom_sf"/>
</dbReference>
<comment type="caution">
    <text evidence="7">The sequence shown here is derived from an EMBL/GenBank/DDBJ whole genome shotgun (WGS) entry which is preliminary data.</text>
</comment>
<keyword evidence="7" id="KW-0255">Endonuclease</keyword>
<dbReference type="SUPFAM" id="SSF74853">
    <property type="entry name" value="Lamin A/C globular tail domain"/>
    <property type="match status" value="1"/>
</dbReference>
<dbReference type="Pfam" id="PF00932">
    <property type="entry name" value="LTD"/>
    <property type="match status" value="1"/>
</dbReference>
<dbReference type="PANTHER" id="PTHR33607:SF2">
    <property type="entry name" value="ENDONUCLEASE-1"/>
    <property type="match status" value="1"/>
</dbReference>
<evidence type="ECO:0000313" key="8">
    <source>
        <dbReference type="Proteomes" id="UP001610063"/>
    </source>
</evidence>
<dbReference type="Pfam" id="PF04231">
    <property type="entry name" value="Endonuclease_1"/>
    <property type="match status" value="1"/>
</dbReference>
<dbReference type="SUPFAM" id="SSF54060">
    <property type="entry name" value="His-Me finger endonucleases"/>
    <property type="match status" value="1"/>
</dbReference>
<dbReference type="RefSeq" id="WP_395417768.1">
    <property type="nucleotide sequence ID" value="NZ_JBIPKE010000017.1"/>
</dbReference>
<comment type="similarity">
    <text evidence="1">Belongs to the EndA/NucM nuclease family.</text>
</comment>
<name>A0ABW7NCD7_9BACT</name>
<keyword evidence="5" id="KW-0732">Signal</keyword>
<reference evidence="7 8" key="1">
    <citation type="journal article" date="2013" name="Int. J. Syst. Evol. Microbiol.">
        <title>Marinoscillum luteum sp. nov., isolated from marine sediment.</title>
        <authorList>
            <person name="Cha I.T."/>
            <person name="Park S.J."/>
            <person name="Kim S.J."/>
            <person name="Kim J.G."/>
            <person name="Jung M.Y."/>
            <person name="Shin K.S."/>
            <person name="Kwon K.K."/>
            <person name="Yang S.H."/>
            <person name="Seo Y.S."/>
            <person name="Rhee S.K."/>
        </authorList>
    </citation>
    <scope>NUCLEOTIDE SEQUENCE [LARGE SCALE GENOMIC DNA]</scope>
    <source>
        <strain evidence="7 8">KCTC 23939</strain>
    </source>
</reference>
<keyword evidence="3" id="KW-0378">Hydrolase</keyword>
<dbReference type="PANTHER" id="PTHR33607">
    <property type="entry name" value="ENDONUCLEASE-1"/>
    <property type="match status" value="1"/>
</dbReference>
<dbReference type="NCBIfam" id="TIGR04183">
    <property type="entry name" value="Por_Secre_tail"/>
    <property type="match status" value="1"/>
</dbReference>
<keyword evidence="8" id="KW-1185">Reference proteome</keyword>
<feature type="domain" description="LTD" evidence="6">
    <location>
        <begin position="380"/>
        <end position="512"/>
    </location>
</feature>
<dbReference type="InterPro" id="IPR026444">
    <property type="entry name" value="Secre_tail"/>
</dbReference>
<dbReference type="Proteomes" id="UP001610063">
    <property type="component" value="Unassembled WGS sequence"/>
</dbReference>
<accession>A0ABW7NCD7</accession>
<evidence type="ECO:0000313" key="7">
    <source>
        <dbReference type="EMBL" id="MFH6984429.1"/>
    </source>
</evidence>
<protein>
    <submittedName>
        <fullName evidence="7">Endonuclease</fullName>
    </submittedName>
</protein>
<sequence>MKKTYSLLLLLLIVFTAGAQAPAGYYNSANGLSGEALKSALNDIIDGHTEYSYANVWDLLKVTDVDPNNPNNVMGIYSRFSMDAAAEYAGGAGWNREHVWAKSRGDFGTTMGPGTDIHHIRAEDVSTNSARNNRAFDEGGTQYIDGSGNYSGPTPAKSGTDYTWYPGDEVKGDVARMIFYMATRYEGENGEPDLELTEEILSNTDKTPFHGKLSVLLLWHEQDPVTTLEMDRNDAIFSYQGNRNPFIDHPEYVASIWGSGGGGGGGGGSCADTEVTFTLVTDNYPAETSWTLTKDGSTVASGSGYTAANTAHVESLCLADGTYDFTINDQYGDGICCSYGSGSYEWTSSAGTLASGGQFTSSETKSFTIGGGGGGGGGGSTGTVIISEYVEGSSNNKAIEIANIGSTSVDLSAYTLKKQTNGAGSWSSPLSLSGTLPAQSVYVIVYSSAGSTLLAKADLTTSSSVMTFNGNDPVGLFENDVLTDIVGTFSGGSGNFAQNVTLQRKATVAGPSSTYSTAEWTTLAQDDFDNVGLLTGGSSGGGGGGTGGTMPTGYCSSQGNNSSYEYISSFSLGAISNSSGNDGGYGNYTSLSTTVAKGQSYSFSLTPAFPSGVYDEYVKIWVDLNRDGDFADAGEELFSTGPIQSTTTGSITIPTSASEGITTMRVSMKYNGAPTSCEAFSYGEVEDYAVTIAASGSRIAEVQETTTFTTELYPNPAADFVNLHLKVKTEDYLQIQISDLNGRIVFTDTRKPANGFLTTQIKTGTFGSRFYFITVTGGGETFKGKLIVE</sequence>
<dbReference type="PROSITE" id="PS51841">
    <property type="entry name" value="LTD"/>
    <property type="match status" value="1"/>
</dbReference>
<proteinExistence type="inferred from homology"/>
<dbReference type="InterPro" id="IPR007346">
    <property type="entry name" value="Endonuclease-I"/>
</dbReference>
<evidence type="ECO:0000256" key="3">
    <source>
        <dbReference type="ARBA" id="ARBA00022801"/>
    </source>
</evidence>
<dbReference type="Pfam" id="PF18962">
    <property type="entry name" value="Por_Secre_tail"/>
    <property type="match status" value="1"/>
</dbReference>
<evidence type="ECO:0000256" key="4">
    <source>
        <dbReference type="SAM" id="MobiDB-lite"/>
    </source>
</evidence>
<feature type="chain" id="PRO_5045459559" evidence="5">
    <location>
        <begin position="22"/>
        <end position="789"/>
    </location>
</feature>
<organism evidence="7 8">
    <name type="scientific">Marinoscillum luteum</name>
    <dbReference type="NCBI Taxonomy" id="861051"/>
    <lineage>
        <taxon>Bacteria</taxon>
        <taxon>Pseudomonadati</taxon>
        <taxon>Bacteroidota</taxon>
        <taxon>Cytophagia</taxon>
        <taxon>Cytophagales</taxon>
        <taxon>Reichenbachiellaceae</taxon>
        <taxon>Marinoscillum</taxon>
    </lineage>
</organism>
<gene>
    <name evidence="7" type="ORF">ACHKAR_13330</name>
</gene>